<dbReference type="EMBL" id="VLLA01000040">
    <property type="protein sequence ID" value="TWI59443.1"/>
    <property type="molecule type" value="Genomic_DNA"/>
</dbReference>
<dbReference type="GO" id="GO:0016747">
    <property type="term" value="F:acyltransferase activity, transferring groups other than amino-acyl groups"/>
    <property type="evidence" value="ECO:0007669"/>
    <property type="project" value="InterPro"/>
</dbReference>
<sequence>MTRLAAELTETPAIFHAAYACYLGGRLAGIGAMTNEPAPIGQPTWRMRRFYVHREFRRRNVAYTIAMALLQDATGSVSTMTVHAGNQAAAQFWEAIGFSRVVGLAWSHQRTMLDTTARI</sequence>
<gene>
    <name evidence="2" type="ORF">IQ16_08007</name>
</gene>
<dbReference type="SUPFAM" id="SSF55729">
    <property type="entry name" value="Acyl-CoA N-acyltransferases (Nat)"/>
    <property type="match status" value="1"/>
</dbReference>
<organism evidence="2 3">
    <name type="scientific">Bradyrhizobium huanghuaihaiense</name>
    <dbReference type="NCBI Taxonomy" id="990078"/>
    <lineage>
        <taxon>Bacteria</taxon>
        <taxon>Pseudomonadati</taxon>
        <taxon>Pseudomonadota</taxon>
        <taxon>Alphaproteobacteria</taxon>
        <taxon>Hyphomicrobiales</taxon>
        <taxon>Nitrobacteraceae</taxon>
        <taxon>Bradyrhizobium</taxon>
    </lineage>
</organism>
<dbReference type="Proteomes" id="UP000316291">
    <property type="component" value="Unassembled WGS sequence"/>
</dbReference>
<accession>A0A562QRZ6</accession>
<proteinExistence type="predicted"/>
<name>A0A562QRZ6_9BRAD</name>
<dbReference type="PROSITE" id="PS51186">
    <property type="entry name" value="GNAT"/>
    <property type="match status" value="1"/>
</dbReference>
<dbReference type="InterPro" id="IPR000182">
    <property type="entry name" value="GNAT_dom"/>
</dbReference>
<feature type="domain" description="N-acetyltransferase" evidence="1">
    <location>
        <begin position="1"/>
        <end position="117"/>
    </location>
</feature>
<dbReference type="PROSITE" id="PS51257">
    <property type="entry name" value="PROKAR_LIPOPROTEIN"/>
    <property type="match status" value="1"/>
</dbReference>
<keyword evidence="2" id="KW-0808">Transferase</keyword>
<evidence type="ECO:0000259" key="1">
    <source>
        <dbReference type="PROSITE" id="PS51186"/>
    </source>
</evidence>
<dbReference type="InterPro" id="IPR016181">
    <property type="entry name" value="Acyl_CoA_acyltransferase"/>
</dbReference>
<protein>
    <submittedName>
        <fullName evidence="2">Acetyltransferase (GNAT) family protein</fullName>
    </submittedName>
</protein>
<dbReference type="Gene3D" id="3.40.630.30">
    <property type="match status" value="1"/>
</dbReference>
<dbReference type="Pfam" id="PF00583">
    <property type="entry name" value="Acetyltransf_1"/>
    <property type="match status" value="1"/>
</dbReference>
<evidence type="ECO:0000313" key="2">
    <source>
        <dbReference type="EMBL" id="TWI59443.1"/>
    </source>
</evidence>
<keyword evidence="3" id="KW-1185">Reference proteome</keyword>
<dbReference type="AlphaFoldDB" id="A0A562QRZ6"/>
<reference evidence="2 3" key="1">
    <citation type="journal article" date="2015" name="Stand. Genomic Sci.">
        <title>Genomic Encyclopedia of Bacterial and Archaeal Type Strains, Phase III: the genomes of soil and plant-associated and newly described type strains.</title>
        <authorList>
            <person name="Whitman W.B."/>
            <person name="Woyke T."/>
            <person name="Klenk H.P."/>
            <person name="Zhou Y."/>
            <person name="Lilburn T.G."/>
            <person name="Beck B.J."/>
            <person name="De Vos P."/>
            <person name="Vandamme P."/>
            <person name="Eisen J.A."/>
            <person name="Garrity G."/>
            <person name="Hugenholtz P."/>
            <person name="Kyrpides N.C."/>
        </authorList>
    </citation>
    <scope>NUCLEOTIDE SEQUENCE [LARGE SCALE GENOMIC DNA]</scope>
    <source>
        <strain evidence="2 3">CGMCC 1.10948</strain>
    </source>
</reference>
<evidence type="ECO:0000313" key="3">
    <source>
        <dbReference type="Proteomes" id="UP000316291"/>
    </source>
</evidence>
<comment type="caution">
    <text evidence="2">The sequence shown here is derived from an EMBL/GenBank/DDBJ whole genome shotgun (WGS) entry which is preliminary data.</text>
</comment>